<feature type="region of interest" description="Disordered" evidence="6">
    <location>
        <begin position="423"/>
        <end position="443"/>
    </location>
</feature>
<accession>A0A1Y1YGR7</accession>
<evidence type="ECO:0000313" key="8">
    <source>
        <dbReference type="EMBL" id="ORX97169.1"/>
    </source>
</evidence>
<evidence type="ECO:0000256" key="2">
    <source>
        <dbReference type="ARBA" id="ARBA00022723"/>
    </source>
</evidence>
<dbReference type="SMART" id="SM00066">
    <property type="entry name" value="GAL4"/>
    <property type="match status" value="1"/>
</dbReference>
<dbReference type="InterPro" id="IPR001138">
    <property type="entry name" value="Zn2Cys6_DnaBD"/>
</dbReference>
<comment type="caution">
    <text evidence="8">The sequence shown here is derived from an EMBL/GenBank/DDBJ whole genome shotgun (WGS) entry which is preliminary data.</text>
</comment>
<dbReference type="CDD" id="cd12148">
    <property type="entry name" value="fungal_TF_MHR"/>
    <property type="match status" value="1"/>
</dbReference>
<keyword evidence="3" id="KW-0805">Transcription regulation</keyword>
<keyword evidence="5" id="KW-0539">Nucleus</keyword>
<feature type="region of interest" description="Disordered" evidence="6">
    <location>
        <begin position="95"/>
        <end position="179"/>
    </location>
</feature>
<dbReference type="EMBL" id="MCFA01000239">
    <property type="protein sequence ID" value="ORX97169.1"/>
    <property type="molecule type" value="Genomic_DNA"/>
</dbReference>
<dbReference type="Pfam" id="PF00172">
    <property type="entry name" value="Zn_clus"/>
    <property type="match status" value="1"/>
</dbReference>
<evidence type="ECO:0000256" key="1">
    <source>
        <dbReference type="ARBA" id="ARBA00004123"/>
    </source>
</evidence>
<dbReference type="SUPFAM" id="SSF57701">
    <property type="entry name" value="Zn2/Cys6 DNA-binding domain"/>
    <property type="match status" value="1"/>
</dbReference>
<organism evidence="8 9">
    <name type="scientific">Clohesyomyces aquaticus</name>
    <dbReference type="NCBI Taxonomy" id="1231657"/>
    <lineage>
        <taxon>Eukaryota</taxon>
        <taxon>Fungi</taxon>
        <taxon>Dikarya</taxon>
        <taxon>Ascomycota</taxon>
        <taxon>Pezizomycotina</taxon>
        <taxon>Dothideomycetes</taxon>
        <taxon>Pleosporomycetidae</taxon>
        <taxon>Pleosporales</taxon>
        <taxon>Lindgomycetaceae</taxon>
        <taxon>Clohesyomyces</taxon>
    </lineage>
</organism>
<feature type="compositionally biased region" description="Polar residues" evidence="6">
    <location>
        <begin position="155"/>
        <end position="172"/>
    </location>
</feature>
<evidence type="ECO:0000256" key="5">
    <source>
        <dbReference type="ARBA" id="ARBA00023242"/>
    </source>
</evidence>
<dbReference type="GO" id="GO:0000981">
    <property type="term" value="F:DNA-binding transcription factor activity, RNA polymerase II-specific"/>
    <property type="evidence" value="ECO:0007669"/>
    <property type="project" value="InterPro"/>
</dbReference>
<evidence type="ECO:0000256" key="4">
    <source>
        <dbReference type="ARBA" id="ARBA00023163"/>
    </source>
</evidence>
<dbReference type="STRING" id="1231657.A0A1Y1YGR7"/>
<gene>
    <name evidence="8" type="ORF">BCR34DRAFT_168645</name>
</gene>
<keyword evidence="9" id="KW-1185">Reference proteome</keyword>
<feature type="region of interest" description="Disordered" evidence="6">
    <location>
        <begin position="333"/>
        <end position="394"/>
    </location>
</feature>
<keyword evidence="2" id="KW-0479">Metal-binding</keyword>
<feature type="compositionally biased region" description="Polar residues" evidence="6">
    <location>
        <begin position="112"/>
        <end position="124"/>
    </location>
</feature>
<feature type="region of interest" description="Disordered" evidence="6">
    <location>
        <begin position="1"/>
        <end position="80"/>
    </location>
</feature>
<comment type="subcellular location">
    <subcellularLocation>
        <location evidence="1">Nucleus</location>
    </subcellularLocation>
</comment>
<feature type="region of interest" description="Disordered" evidence="6">
    <location>
        <begin position="201"/>
        <end position="250"/>
    </location>
</feature>
<protein>
    <recommendedName>
        <fullName evidence="7">Zn(2)-C6 fungal-type domain-containing protein</fullName>
    </recommendedName>
</protein>
<dbReference type="OrthoDB" id="5426798at2759"/>
<dbReference type="InterPro" id="IPR007219">
    <property type="entry name" value="XnlR_reg_dom"/>
</dbReference>
<reference evidence="8 9" key="1">
    <citation type="submission" date="2016-07" db="EMBL/GenBank/DDBJ databases">
        <title>Pervasive Adenine N6-methylation of Active Genes in Fungi.</title>
        <authorList>
            <consortium name="DOE Joint Genome Institute"/>
            <person name="Mondo S.J."/>
            <person name="Dannebaum R.O."/>
            <person name="Kuo R.C."/>
            <person name="Labutti K."/>
            <person name="Haridas S."/>
            <person name="Kuo A."/>
            <person name="Salamov A."/>
            <person name="Ahrendt S.R."/>
            <person name="Lipzen A."/>
            <person name="Sullivan W."/>
            <person name="Andreopoulos W.B."/>
            <person name="Clum A."/>
            <person name="Lindquist E."/>
            <person name="Daum C."/>
            <person name="Ramamoorthy G.K."/>
            <person name="Gryganskyi A."/>
            <person name="Culley D."/>
            <person name="Magnuson J.K."/>
            <person name="James T.Y."/>
            <person name="O'Malley M.A."/>
            <person name="Stajich J.E."/>
            <person name="Spatafora J.W."/>
            <person name="Visel A."/>
            <person name="Grigoriev I.V."/>
        </authorList>
    </citation>
    <scope>NUCLEOTIDE SEQUENCE [LARGE SCALE GENOMIC DNA]</scope>
    <source>
        <strain evidence="8 9">CBS 115471</strain>
    </source>
</reference>
<name>A0A1Y1YGR7_9PLEO</name>
<evidence type="ECO:0000256" key="6">
    <source>
        <dbReference type="SAM" id="MobiDB-lite"/>
    </source>
</evidence>
<dbReference type="Gene3D" id="4.10.240.10">
    <property type="entry name" value="Zn(2)-C6 fungal-type DNA-binding domain"/>
    <property type="match status" value="1"/>
</dbReference>
<dbReference type="PANTHER" id="PTHR47338:SF11">
    <property type="entry name" value="ZN(II)2CYS6 TRANSCRIPTION FACTOR (EUROFUNG)"/>
    <property type="match status" value="1"/>
</dbReference>
<dbReference type="GO" id="GO:0003677">
    <property type="term" value="F:DNA binding"/>
    <property type="evidence" value="ECO:0007669"/>
    <property type="project" value="InterPro"/>
</dbReference>
<keyword evidence="4" id="KW-0804">Transcription</keyword>
<dbReference type="CDD" id="cd00067">
    <property type="entry name" value="GAL4"/>
    <property type="match status" value="1"/>
</dbReference>
<sequence>MYRGSHPTSGADRRPSPPPAAMLVDMHRLPSIPSRPAPPPQFSSYSPYQRSNVAPSRPEIVPPSHPHHLRDPDANQNNAQQLPSLRTLLEPELLDNKLNDPSPRSGGGHPPLNSTVRYGSSSPTLKRRHDFDGYSHAHHESNAITSRAPPVLRHASTTSADVHSQPFSTTPASAGGSRPPEFHRHGSFGRQFHADSAAKVYRPASTMSAPSGPAELTGAHTNKSAHDDPMDISNSTTRRRPEGNTSRAPIRASRCVGQREIPGEGLCYVYEDGTYCRAVIDGEPVNPSWGITKAGKPRKRLAQACLTCREKKIKCEPGYPKCHQCAKSQRACRGSGLNQQPGMSNATEETSPSSSGPLFKTRSAELISPVAGPDNNNRPRTLEEHHRDHTRTVEAWPTGSPLKLRTFRPNSVATSRDMSVHSFDSDWSGSLNNQDPDDPRRGSHQDYLALQWEQDPHETNPVLTLHLLDLYFLHTGRATYGLFPRKPFLKWVETNNEKNQDQLMLLYSVLAMGSIFSNDPEKRSVGRRFAAIAAYATEKRFGKFTLQLCQSRLMLALYNFARGKAQEAWDFCGAGLRAISALKLNTEEGVKDLPEDSTGDLDYGFDRRTLEECCRRTFWSGFLMDVSSIAFTATTTIDFMLQQRYNGFCGGTLCVINPEDTFLHLPCLEHAYENSAPSDTPFFDFELLRPSSLSPISPSGPPALGQMAHLTLISAIWGEVLTFTSRAMHRPDSSYERLYEAFYAKTNERLEAWHAMLPSNLRNSPQNLDTSILEGYASTFLSLHALYHTTVLRLNRHVRVRALSMDKIARNIDRTFRHASMFLSVMHSLAPVNRQRRLPQTATGSDNISNFLFSIPFPGYALMVSIDALSSAGTISTLPNLIETLGTTASCLDELAQFWASARAQQKAVSQRVKELTQVLLNEEQGVRNGAFGQFWRMGESLESALGADDVCYRTDEGVLFGVVGDLTGR</sequence>
<dbReference type="Proteomes" id="UP000193144">
    <property type="component" value="Unassembled WGS sequence"/>
</dbReference>
<feature type="compositionally biased region" description="Low complexity" evidence="6">
    <location>
        <begin position="42"/>
        <end position="51"/>
    </location>
</feature>
<dbReference type="PANTHER" id="PTHR47338">
    <property type="entry name" value="ZN(II)2CYS6 TRANSCRIPTION FACTOR (EUROFUNG)-RELATED"/>
    <property type="match status" value="1"/>
</dbReference>
<dbReference type="InterPro" id="IPR050815">
    <property type="entry name" value="TF_fung"/>
</dbReference>
<feature type="compositionally biased region" description="Polar residues" evidence="6">
    <location>
        <begin position="336"/>
        <end position="356"/>
    </location>
</feature>
<dbReference type="AlphaFoldDB" id="A0A1Y1YGR7"/>
<feature type="domain" description="Zn(2)-C6 fungal-type" evidence="7">
    <location>
        <begin position="304"/>
        <end position="332"/>
    </location>
</feature>
<feature type="compositionally biased region" description="Polar residues" evidence="6">
    <location>
        <begin position="425"/>
        <end position="434"/>
    </location>
</feature>
<feature type="compositionally biased region" description="Basic and acidic residues" evidence="6">
    <location>
        <begin position="129"/>
        <end position="141"/>
    </location>
</feature>
<evidence type="ECO:0000259" key="7">
    <source>
        <dbReference type="PROSITE" id="PS50048"/>
    </source>
</evidence>
<dbReference type="GO" id="GO:0006351">
    <property type="term" value="P:DNA-templated transcription"/>
    <property type="evidence" value="ECO:0007669"/>
    <property type="project" value="InterPro"/>
</dbReference>
<evidence type="ECO:0000313" key="9">
    <source>
        <dbReference type="Proteomes" id="UP000193144"/>
    </source>
</evidence>
<dbReference type="GO" id="GO:0008270">
    <property type="term" value="F:zinc ion binding"/>
    <property type="evidence" value="ECO:0007669"/>
    <property type="project" value="InterPro"/>
</dbReference>
<dbReference type="InterPro" id="IPR036864">
    <property type="entry name" value="Zn2-C6_fun-type_DNA-bd_sf"/>
</dbReference>
<proteinExistence type="predicted"/>
<evidence type="ECO:0000256" key="3">
    <source>
        <dbReference type="ARBA" id="ARBA00023015"/>
    </source>
</evidence>
<dbReference type="GO" id="GO:0005634">
    <property type="term" value="C:nucleus"/>
    <property type="evidence" value="ECO:0007669"/>
    <property type="project" value="UniProtKB-SubCell"/>
</dbReference>
<dbReference type="PROSITE" id="PS50048">
    <property type="entry name" value="ZN2_CY6_FUNGAL_2"/>
    <property type="match status" value="1"/>
</dbReference>
<dbReference type="PROSITE" id="PS00463">
    <property type="entry name" value="ZN2_CY6_FUNGAL_1"/>
    <property type="match status" value="1"/>
</dbReference>
<dbReference type="Pfam" id="PF04082">
    <property type="entry name" value="Fungal_trans"/>
    <property type="match status" value="1"/>
</dbReference>
<feature type="compositionally biased region" description="Basic and acidic residues" evidence="6">
    <location>
        <begin position="380"/>
        <end position="392"/>
    </location>
</feature>